<dbReference type="Proteomes" id="UP001482620">
    <property type="component" value="Unassembled WGS sequence"/>
</dbReference>
<accession>A0ABV0VJK1</accession>
<protein>
    <submittedName>
        <fullName evidence="1">Uncharacterized protein</fullName>
    </submittedName>
</protein>
<keyword evidence="2" id="KW-1185">Reference proteome</keyword>
<dbReference type="EMBL" id="JAHRIQ010110673">
    <property type="protein sequence ID" value="MEQ2257431.1"/>
    <property type="molecule type" value="Genomic_DNA"/>
</dbReference>
<evidence type="ECO:0000313" key="2">
    <source>
        <dbReference type="Proteomes" id="UP001482620"/>
    </source>
</evidence>
<evidence type="ECO:0000313" key="1">
    <source>
        <dbReference type="EMBL" id="MEQ2257431.1"/>
    </source>
</evidence>
<organism evidence="1 2">
    <name type="scientific">Ilyodon furcidens</name>
    <name type="common">goldbreast splitfin</name>
    <dbReference type="NCBI Taxonomy" id="33524"/>
    <lineage>
        <taxon>Eukaryota</taxon>
        <taxon>Metazoa</taxon>
        <taxon>Chordata</taxon>
        <taxon>Craniata</taxon>
        <taxon>Vertebrata</taxon>
        <taxon>Euteleostomi</taxon>
        <taxon>Actinopterygii</taxon>
        <taxon>Neopterygii</taxon>
        <taxon>Teleostei</taxon>
        <taxon>Neoteleostei</taxon>
        <taxon>Acanthomorphata</taxon>
        <taxon>Ovalentaria</taxon>
        <taxon>Atherinomorphae</taxon>
        <taxon>Cyprinodontiformes</taxon>
        <taxon>Goodeidae</taxon>
        <taxon>Ilyodon</taxon>
    </lineage>
</organism>
<gene>
    <name evidence="1" type="ORF">ILYODFUR_034821</name>
</gene>
<name>A0ABV0VJK1_9TELE</name>
<proteinExistence type="predicted"/>
<comment type="caution">
    <text evidence="1">The sequence shown here is derived from an EMBL/GenBank/DDBJ whole genome shotgun (WGS) entry which is preliminary data.</text>
</comment>
<sequence>MRPYSNILITICQLAPEASDHDRHLLQKLVQIDKKVVHDGLMKTDGQEAYSQSASISIVFIKLQTFTNKKISLVLLKTADCCHHIPFFHSVLLLRPITLPPSSTITRRHSVINGRCHETLMRLWRPFGNMPYRPKSLLQ</sequence>
<reference evidence="1 2" key="1">
    <citation type="submission" date="2021-06" db="EMBL/GenBank/DDBJ databases">
        <authorList>
            <person name="Palmer J.M."/>
        </authorList>
    </citation>
    <scope>NUCLEOTIDE SEQUENCE [LARGE SCALE GENOMIC DNA]</scope>
    <source>
        <strain evidence="2">if_2019</strain>
        <tissue evidence="1">Muscle</tissue>
    </source>
</reference>